<dbReference type="EMBL" id="JAZAVK010000002">
    <property type="protein sequence ID" value="KAK7432974.1"/>
    <property type="molecule type" value="Genomic_DNA"/>
</dbReference>
<organism evidence="2 3">
    <name type="scientific">Neonectria magnoliae</name>
    <dbReference type="NCBI Taxonomy" id="2732573"/>
    <lineage>
        <taxon>Eukaryota</taxon>
        <taxon>Fungi</taxon>
        <taxon>Dikarya</taxon>
        <taxon>Ascomycota</taxon>
        <taxon>Pezizomycotina</taxon>
        <taxon>Sordariomycetes</taxon>
        <taxon>Hypocreomycetidae</taxon>
        <taxon>Hypocreales</taxon>
        <taxon>Nectriaceae</taxon>
        <taxon>Neonectria</taxon>
    </lineage>
</organism>
<gene>
    <name evidence="2" type="ORF">QQZ08_000445</name>
</gene>
<proteinExistence type="predicted"/>
<reference evidence="2 3" key="1">
    <citation type="journal article" date="2025" name="Microbiol. Resour. Announc.">
        <title>Draft genome sequences for Neonectria magnoliae and Neonectria punicea, canker pathogens of Liriodendron tulipifera and Acer saccharum in West Virginia.</title>
        <authorList>
            <person name="Petronek H.M."/>
            <person name="Kasson M.T."/>
            <person name="Metheny A.M."/>
            <person name="Stauder C.M."/>
            <person name="Lovett B."/>
            <person name="Lynch S.C."/>
            <person name="Garnas J.R."/>
            <person name="Kasson L.R."/>
            <person name="Stajich J.E."/>
        </authorList>
    </citation>
    <scope>NUCLEOTIDE SEQUENCE [LARGE SCALE GENOMIC DNA]</scope>
    <source>
        <strain evidence="2 3">NRRL 64651</strain>
    </source>
</reference>
<evidence type="ECO:0000256" key="1">
    <source>
        <dbReference type="SAM" id="MobiDB-lite"/>
    </source>
</evidence>
<evidence type="ECO:0000313" key="3">
    <source>
        <dbReference type="Proteomes" id="UP001498421"/>
    </source>
</evidence>
<accession>A0ABR1II44</accession>
<keyword evidence="3" id="KW-1185">Reference proteome</keyword>
<dbReference type="Proteomes" id="UP001498421">
    <property type="component" value="Unassembled WGS sequence"/>
</dbReference>
<sequence>MGKAKIEQFLMFPSVYDQLEAEYKEADKRQDRTSEAAKPSGNRSCGIHTLKSVISTENGMNLMECVQKSTLEHAWKLPKPDKKKNGEKCKIPRKARHNTNLQTCPRLVWLQGNQTVNDQAFDSYTILGGPKRYIVTSNRIEDVEKWSKGSESSHRHNSENSSNEKASVDVQKDLLTSRNVSNIFSCSP</sequence>
<protein>
    <submittedName>
        <fullName evidence="2">Uncharacterized protein</fullName>
    </submittedName>
</protein>
<name>A0ABR1II44_9HYPO</name>
<evidence type="ECO:0000313" key="2">
    <source>
        <dbReference type="EMBL" id="KAK7432974.1"/>
    </source>
</evidence>
<feature type="region of interest" description="Disordered" evidence="1">
    <location>
        <begin position="145"/>
        <end position="169"/>
    </location>
</feature>
<feature type="compositionally biased region" description="Basic and acidic residues" evidence="1">
    <location>
        <begin position="145"/>
        <end position="158"/>
    </location>
</feature>
<comment type="caution">
    <text evidence="2">The sequence shown here is derived from an EMBL/GenBank/DDBJ whole genome shotgun (WGS) entry which is preliminary data.</text>
</comment>